<evidence type="ECO:0000313" key="2">
    <source>
        <dbReference type="Proteomes" id="UP000467428"/>
    </source>
</evidence>
<keyword evidence="2" id="KW-1185">Reference proteome</keyword>
<organism evidence="1 2">
    <name type="scientific">Mycolicibacterium arabiense</name>
    <dbReference type="NCBI Taxonomy" id="1286181"/>
    <lineage>
        <taxon>Bacteria</taxon>
        <taxon>Bacillati</taxon>
        <taxon>Actinomycetota</taxon>
        <taxon>Actinomycetes</taxon>
        <taxon>Mycobacteriales</taxon>
        <taxon>Mycobacteriaceae</taxon>
        <taxon>Mycolicibacterium</taxon>
    </lineage>
</organism>
<accession>A0A7I7S2L2</accession>
<proteinExistence type="predicted"/>
<evidence type="ECO:0000313" key="1">
    <source>
        <dbReference type="EMBL" id="BBY50631.1"/>
    </source>
</evidence>
<gene>
    <name evidence="1" type="ORF">MARA_40990</name>
</gene>
<reference evidence="1 2" key="1">
    <citation type="journal article" date="2019" name="Emerg. Microbes Infect.">
        <title>Comprehensive subspecies identification of 175 nontuberculous mycobacteria species based on 7547 genomic profiles.</title>
        <authorList>
            <person name="Matsumoto Y."/>
            <person name="Kinjo T."/>
            <person name="Motooka D."/>
            <person name="Nabeya D."/>
            <person name="Jung N."/>
            <person name="Uechi K."/>
            <person name="Horii T."/>
            <person name="Iida T."/>
            <person name="Fujita J."/>
            <person name="Nakamura S."/>
        </authorList>
    </citation>
    <scope>NUCLEOTIDE SEQUENCE [LARGE SCALE GENOMIC DNA]</scope>
    <source>
        <strain evidence="1 2">JCM 18538</strain>
    </source>
</reference>
<protein>
    <submittedName>
        <fullName evidence="1">Uncharacterized protein</fullName>
    </submittedName>
</protein>
<dbReference type="AlphaFoldDB" id="A0A7I7S2L2"/>
<dbReference type="Proteomes" id="UP000467428">
    <property type="component" value="Chromosome"/>
</dbReference>
<name>A0A7I7S2L2_9MYCO</name>
<dbReference type="KEGG" id="marz:MARA_40990"/>
<sequence>MYARHTRPATIGDLAAHVREKLTAHADSHQLVLNDVQAWLTHSENLPSGSGLGKLLRRRANPSDPDAEHDTVVVLHPTHLLVAIDGAKRGTSVLSLPLTQASVVSGTGLDARLGTVAGETGGFTISGLPGDSPGSFYVGLGTEPVATECFSAVEAAIAAAKNSGRRR</sequence>
<geneLocation type="plasmid" evidence="2">
    <name>pjcm18538 dna</name>
</geneLocation>
<dbReference type="EMBL" id="AP022593">
    <property type="protein sequence ID" value="BBY50631.1"/>
    <property type="molecule type" value="Genomic_DNA"/>
</dbReference>